<name>A0ABY5KLJ0_9CELL</name>
<evidence type="ECO:0008006" key="4">
    <source>
        <dbReference type="Google" id="ProtNLM"/>
    </source>
</evidence>
<proteinExistence type="predicted"/>
<gene>
    <name evidence="2" type="ORF">NP048_13470</name>
</gene>
<feature type="chain" id="PRO_5047115454" description="Lipoprotein" evidence="1">
    <location>
        <begin position="23"/>
        <end position="117"/>
    </location>
</feature>
<dbReference type="Proteomes" id="UP001316384">
    <property type="component" value="Chromosome"/>
</dbReference>
<protein>
    <recommendedName>
        <fullName evidence="4">Lipoprotein</fullName>
    </recommendedName>
</protein>
<accession>A0ABY5KLJ0</accession>
<sequence length="117" mass="12116">MPARRSTTVLSAVGLAAVLALAGCDDAPERPEGAVELRENQPASVGDVRLVASNIWDDSAVLVVADGDGPADNAGVEVGERVTIKGHTFELVSIYEDTSDAPPGGSRSYAWVLPVDD</sequence>
<organism evidence="2 3">
    <name type="scientific">Cellulomonas xiejunii</name>
    <dbReference type="NCBI Taxonomy" id="2968083"/>
    <lineage>
        <taxon>Bacteria</taxon>
        <taxon>Bacillati</taxon>
        <taxon>Actinomycetota</taxon>
        <taxon>Actinomycetes</taxon>
        <taxon>Micrococcales</taxon>
        <taxon>Cellulomonadaceae</taxon>
        <taxon>Cellulomonas</taxon>
    </lineage>
</organism>
<feature type="signal peptide" evidence="1">
    <location>
        <begin position="1"/>
        <end position="22"/>
    </location>
</feature>
<keyword evidence="1" id="KW-0732">Signal</keyword>
<evidence type="ECO:0000313" key="3">
    <source>
        <dbReference type="Proteomes" id="UP001316384"/>
    </source>
</evidence>
<dbReference type="RefSeq" id="WP_227576140.1">
    <property type="nucleotide sequence ID" value="NZ_CP101987.1"/>
</dbReference>
<keyword evidence="3" id="KW-1185">Reference proteome</keyword>
<dbReference type="EMBL" id="CP101987">
    <property type="protein sequence ID" value="UUI70798.1"/>
    <property type="molecule type" value="Genomic_DNA"/>
</dbReference>
<dbReference type="PROSITE" id="PS51257">
    <property type="entry name" value="PROKAR_LIPOPROTEIN"/>
    <property type="match status" value="1"/>
</dbReference>
<reference evidence="2 3" key="1">
    <citation type="submission" date="2022-07" db="EMBL/GenBank/DDBJ databases">
        <title>Novel species in genus cellulomonas.</title>
        <authorList>
            <person name="Ye L."/>
        </authorList>
    </citation>
    <scope>NUCLEOTIDE SEQUENCE [LARGE SCALE GENOMIC DNA]</scope>
    <source>
        <strain evidence="3">zg-B89</strain>
    </source>
</reference>
<evidence type="ECO:0000256" key="1">
    <source>
        <dbReference type="SAM" id="SignalP"/>
    </source>
</evidence>
<evidence type="ECO:0000313" key="2">
    <source>
        <dbReference type="EMBL" id="UUI70798.1"/>
    </source>
</evidence>